<feature type="transmembrane region" description="Helical" evidence="6">
    <location>
        <begin position="197"/>
        <end position="218"/>
    </location>
</feature>
<feature type="transmembrane region" description="Helical" evidence="6">
    <location>
        <begin position="6"/>
        <end position="26"/>
    </location>
</feature>
<evidence type="ECO:0000256" key="1">
    <source>
        <dbReference type="ARBA" id="ARBA00004141"/>
    </source>
</evidence>
<dbReference type="EMBL" id="DVHL01000005">
    <property type="protein sequence ID" value="HIR65349.1"/>
    <property type="molecule type" value="Genomic_DNA"/>
</dbReference>
<comment type="subcellular location">
    <subcellularLocation>
        <location evidence="1">Membrane</location>
        <topology evidence="1">Multi-pass membrane protein</topology>
    </subcellularLocation>
</comment>
<dbReference type="AlphaFoldDB" id="A0A9D1E2Z6"/>
<sequence>MLWYEIAFLVVYACLTVALITMKALNMGNRKRGVVKTITAVSFAVAGLLGCIKTGGGNFVIACIGLFFAAIGDVLLIFMDDRRWFVGGVLSFSMASLVLSVFSVVQYGFVWWSVIVFAVFAVANVLCQKFNVYSFGRNVVYLNIYTVLVAVCGSLGLTLIFQGTAQLPTFLFGMGCFMYYVSDIFLGLYLFKFRNRIVDAINSLLYFPGMVLIAFSMIV</sequence>
<dbReference type="Proteomes" id="UP000824200">
    <property type="component" value="Unassembled WGS sequence"/>
</dbReference>
<keyword evidence="4 6" id="KW-1133">Transmembrane helix</keyword>
<evidence type="ECO:0000256" key="2">
    <source>
        <dbReference type="ARBA" id="ARBA00007375"/>
    </source>
</evidence>
<proteinExistence type="inferred from homology"/>
<dbReference type="InterPro" id="IPR012506">
    <property type="entry name" value="TMEM86B-like"/>
</dbReference>
<comment type="similarity">
    <text evidence="2">Belongs to the TMEM86 family.</text>
</comment>
<evidence type="ECO:0000256" key="5">
    <source>
        <dbReference type="ARBA" id="ARBA00023136"/>
    </source>
</evidence>
<accession>A0A9D1E2Z6</accession>
<reference evidence="7" key="2">
    <citation type="journal article" date="2021" name="PeerJ">
        <title>Extensive microbial diversity within the chicken gut microbiome revealed by metagenomics and culture.</title>
        <authorList>
            <person name="Gilroy R."/>
            <person name="Ravi A."/>
            <person name="Getino M."/>
            <person name="Pursley I."/>
            <person name="Horton D.L."/>
            <person name="Alikhan N.F."/>
            <person name="Baker D."/>
            <person name="Gharbi K."/>
            <person name="Hall N."/>
            <person name="Watson M."/>
            <person name="Adriaenssens E.M."/>
            <person name="Foster-Nyarko E."/>
            <person name="Jarju S."/>
            <person name="Secka A."/>
            <person name="Antonio M."/>
            <person name="Oren A."/>
            <person name="Chaudhuri R.R."/>
            <person name="La Ragione R."/>
            <person name="Hildebrand F."/>
            <person name="Pallen M.J."/>
        </authorList>
    </citation>
    <scope>NUCLEOTIDE SEQUENCE</scope>
    <source>
        <strain evidence="7">CHK121-14286</strain>
    </source>
</reference>
<evidence type="ECO:0000313" key="8">
    <source>
        <dbReference type="Proteomes" id="UP000824200"/>
    </source>
</evidence>
<feature type="transmembrane region" description="Helical" evidence="6">
    <location>
        <begin position="58"/>
        <end position="78"/>
    </location>
</feature>
<feature type="transmembrane region" description="Helical" evidence="6">
    <location>
        <begin position="139"/>
        <end position="161"/>
    </location>
</feature>
<dbReference type="GO" id="GO:0016020">
    <property type="term" value="C:membrane"/>
    <property type="evidence" value="ECO:0007669"/>
    <property type="project" value="UniProtKB-SubCell"/>
</dbReference>
<keyword evidence="3 6" id="KW-0812">Transmembrane</keyword>
<feature type="transmembrane region" description="Helical" evidence="6">
    <location>
        <begin position="109"/>
        <end position="127"/>
    </location>
</feature>
<evidence type="ECO:0000256" key="3">
    <source>
        <dbReference type="ARBA" id="ARBA00022692"/>
    </source>
</evidence>
<feature type="transmembrane region" description="Helical" evidence="6">
    <location>
        <begin position="33"/>
        <end position="52"/>
    </location>
</feature>
<comment type="caution">
    <text evidence="7">The sequence shown here is derived from an EMBL/GenBank/DDBJ whole genome shotgun (WGS) entry which is preliminary data.</text>
</comment>
<gene>
    <name evidence="7" type="ORF">IAC95_00440</name>
</gene>
<evidence type="ECO:0000313" key="7">
    <source>
        <dbReference type="EMBL" id="HIR65349.1"/>
    </source>
</evidence>
<evidence type="ECO:0000256" key="6">
    <source>
        <dbReference type="SAM" id="Phobius"/>
    </source>
</evidence>
<organism evidence="7 8">
    <name type="scientific">Candidatus Fimimonas gallinarum</name>
    <dbReference type="NCBI Taxonomy" id="2840821"/>
    <lineage>
        <taxon>Bacteria</taxon>
        <taxon>Pseudomonadati</taxon>
        <taxon>Myxococcota</taxon>
        <taxon>Myxococcia</taxon>
        <taxon>Myxococcales</taxon>
        <taxon>Cystobacterineae</taxon>
        <taxon>Myxococcaceae</taxon>
        <taxon>Myxococcaceae incertae sedis</taxon>
        <taxon>Candidatus Fimimonas</taxon>
    </lineage>
</organism>
<keyword evidence="5 6" id="KW-0472">Membrane</keyword>
<feature type="transmembrane region" description="Helical" evidence="6">
    <location>
        <begin position="167"/>
        <end position="190"/>
    </location>
</feature>
<reference evidence="7" key="1">
    <citation type="submission" date="2020-10" db="EMBL/GenBank/DDBJ databases">
        <authorList>
            <person name="Gilroy R."/>
        </authorList>
    </citation>
    <scope>NUCLEOTIDE SEQUENCE</scope>
    <source>
        <strain evidence="7">CHK121-14286</strain>
    </source>
</reference>
<evidence type="ECO:0000256" key="4">
    <source>
        <dbReference type="ARBA" id="ARBA00022989"/>
    </source>
</evidence>
<evidence type="ECO:0008006" key="9">
    <source>
        <dbReference type="Google" id="ProtNLM"/>
    </source>
</evidence>
<protein>
    <recommendedName>
        <fullName evidence="9">YhhN-like protein</fullName>
    </recommendedName>
</protein>
<dbReference type="Pfam" id="PF07947">
    <property type="entry name" value="YhhN"/>
    <property type="match status" value="1"/>
</dbReference>
<name>A0A9D1E2Z6_9BACT</name>
<feature type="transmembrane region" description="Helical" evidence="6">
    <location>
        <begin position="85"/>
        <end position="103"/>
    </location>
</feature>